<evidence type="ECO:0000313" key="2">
    <source>
        <dbReference type="Proteomes" id="UP000439522"/>
    </source>
</evidence>
<dbReference type="GO" id="GO:0008168">
    <property type="term" value="F:methyltransferase activity"/>
    <property type="evidence" value="ECO:0007669"/>
    <property type="project" value="UniProtKB-KW"/>
</dbReference>
<dbReference type="EMBL" id="WTZA01000001">
    <property type="protein sequence ID" value="MXO75496.1"/>
    <property type="molecule type" value="Genomic_DNA"/>
</dbReference>
<dbReference type="Proteomes" id="UP000439522">
    <property type="component" value="Unassembled WGS sequence"/>
</dbReference>
<organism evidence="1 2">
    <name type="scientific">Tsuneonella aeria</name>
    <dbReference type="NCBI Taxonomy" id="1837929"/>
    <lineage>
        <taxon>Bacteria</taxon>
        <taxon>Pseudomonadati</taxon>
        <taxon>Pseudomonadota</taxon>
        <taxon>Alphaproteobacteria</taxon>
        <taxon>Sphingomonadales</taxon>
        <taxon>Erythrobacteraceae</taxon>
        <taxon>Tsuneonella</taxon>
    </lineage>
</organism>
<keyword evidence="2" id="KW-1185">Reference proteome</keyword>
<sequence>MRIEEARRLREWIADLALPPQSVVLNVGSSTGDFRRRQQPHIHSELFAPLEAAGLRVVHCDMKAADGVDEVGDVLDPAFRERLRGYDADVMICSNLLEHLTDPRTFAAACGDLVKPGGHCLITVPYSYPYHPDPIDTMLRPSPQELATMLPSFQLERAEVLESGTFIDDLKAGGRPVYVLANQLARTAMPFYRPSQWRHIAHRLLWLFRPFTVSMVQVGKPTAG</sequence>
<protein>
    <submittedName>
        <fullName evidence="1">Methyltransferase domain-containing protein</fullName>
    </submittedName>
</protein>
<accession>A0A6I4TFR7</accession>
<dbReference type="RefSeq" id="WP_160611131.1">
    <property type="nucleotide sequence ID" value="NZ_WTZA01000001.1"/>
</dbReference>
<keyword evidence="1" id="KW-0808">Transferase</keyword>
<evidence type="ECO:0000313" key="1">
    <source>
        <dbReference type="EMBL" id="MXO75496.1"/>
    </source>
</evidence>
<dbReference type="AlphaFoldDB" id="A0A6I4TFR7"/>
<dbReference type="GO" id="GO:0032259">
    <property type="term" value="P:methylation"/>
    <property type="evidence" value="ECO:0007669"/>
    <property type="project" value="UniProtKB-KW"/>
</dbReference>
<keyword evidence="1" id="KW-0489">Methyltransferase</keyword>
<dbReference type="SUPFAM" id="SSF53335">
    <property type="entry name" value="S-adenosyl-L-methionine-dependent methyltransferases"/>
    <property type="match status" value="1"/>
</dbReference>
<gene>
    <name evidence="1" type="ORF">GRI40_09740</name>
</gene>
<proteinExistence type="predicted"/>
<dbReference type="Gene3D" id="3.40.50.150">
    <property type="entry name" value="Vaccinia Virus protein VP39"/>
    <property type="match status" value="1"/>
</dbReference>
<name>A0A6I4TFR7_9SPHN</name>
<comment type="caution">
    <text evidence="1">The sequence shown here is derived from an EMBL/GenBank/DDBJ whole genome shotgun (WGS) entry which is preliminary data.</text>
</comment>
<dbReference type="Pfam" id="PF13489">
    <property type="entry name" value="Methyltransf_23"/>
    <property type="match status" value="1"/>
</dbReference>
<reference evidence="1 2" key="1">
    <citation type="submission" date="2019-12" db="EMBL/GenBank/DDBJ databases">
        <title>Genomic-based taxomic classification of the family Erythrobacteraceae.</title>
        <authorList>
            <person name="Xu L."/>
        </authorList>
    </citation>
    <scope>NUCLEOTIDE SEQUENCE [LARGE SCALE GENOMIC DNA]</scope>
    <source>
        <strain evidence="1 2">100921-2</strain>
    </source>
</reference>
<dbReference type="InterPro" id="IPR029063">
    <property type="entry name" value="SAM-dependent_MTases_sf"/>
</dbReference>
<dbReference type="OrthoDB" id="7594711at2"/>